<gene>
    <name evidence="3" type="ORF">SDC9_95314</name>
</gene>
<evidence type="ECO:0000313" key="3">
    <source>
        <dbReference type="EMBL" id="MPM48589.1"/>
    </source>
</evidence>
<organism evidence="3">
    <name type="scientific">bioreactor metagenome</name>
    <dbReference type="NCBI Taxonomy" id="1076179"/>
    <lineage>
        <taxon>unclassified sequences</taxon>
        <taxon>metagenomes</taxon>
        <taxon>ecological metagenomes</taxon>
    </lineage>
</organism>
<feature type="compositionally biased region" description="Low complexity" evidence="2">
    <location>
        <begin position="524"/>
        <end position="540"/>
    </location>
</feature>
<accession>A0A645A601</accession>
<keyword evidence="1" id="KW-0175">Coiled coil</keyword>
<comment type="caution">
    <text evidence="3">The sequence shown here is derived from an EMBL/GenBank/DDBJ whole genome shotgun (WGS) entry which is preliminary data.</text>
</comment>
<evidence type="ECO:0008006" key="4">
    <source>
        <dbReference type="Google" id="ProtNLM"/>
    </source>
</evidence>
<proteinExistence type="predicted"/>
<sequence>MHLLKTELEIRMSELENAWHYTSLEKIFFEEKIYRVLEQDAKNWEAQLVKVEEELQKFRNVLRKDITREDVLKLVEKPVRKISVFDVKELDQAIKKIEEEMKEVAHNLATLVDFTIAYYANLKKKYGSKFPRKTEISNFETIQATKVVVANAKLYANKLEGFVGMDLKRDENAEFICECSDIDDVIVFLKTGKYLVTKISEKAFIGRDIIHVGVFNKNDDRCIYNAVYKNGKSGEVYVKRFAVTGVTRDKEYDLTQGKESSQVLWFTANPNGEAEVLKVYLKPRPKLKKLIFEFDFANLAIKGRASMGNILSKNPVHKIQLKSKGVSSFGGQSIWFDQDINRLNTDSRGLFLGEYLPTDKILVICKTGDYYTTNFDLSNRYQGEIKIIEKLDTQKVYTATYFDAEMNAFYVKRFSFEPSDNSVQLFISEAPGSYLVEICEDKYPQLEINFGGKHSKRPQEYIDVEEFIGKKSFRAKGKRITTYEVDTILFTTPLDKDGSSEEVEVTGEEQIFSGFELVDDETQNTENSSNEVNNNSPTLF</sequence>
<feature type="region of interest" description="Disordered" evidence="2">
    <location>
        <begin position="514"/>
        <end position="540"/>
    </location>
</feature>
<protein>
    <recommendedName>
        <fullName evidence="4">DNA topoisomerase (ATP-hydrolyzing)</fullName>
    </recommendedName>
</protein>
<name>A0A645A601_9ZZZZ</name>
<evidence type="ECO:0000256" key="2">
    <source>
        <dbReference type="SAM" id="MobiDB-lite"/>
    </source>
</evidence>
<feature type="coiled-coil region" evidence="1">
    <location>
        <begin position="34"/>
        <end position="61"/>
    </location>
</feature>
<evidence type="ECO:0000256" key="1">
    <source>
        <dbReference type="SAM" id="Coils"/>
    </source>
</evidence>
<reference evidence="3" key="1">
    <citation type="submission" date="2019-08" db="EMBL/GenBank/DDBJ databases">
        <authorList>
            <person name="Kucharzyk K."/>
            <person name="Murdoch R.W."/>
            <person name="Higgins S."/>
            <person name="Loffler F."/>
        </authorList>
    </citation>
    <scope>NUCLEOTIDE SEQUENCE</scope>
</reference>
<dbReference type="EMBL" id="VSSQ01012165">
    <property type="protein sequence ID" value="MPM48589.1"/>
    <property type="molecule type" value="Genomic_DNA"/>
</dbReference>
<dbReference type="AlphaFoldDB" id="A0A645A601"/>